<evidence type="ECO:0000256" key="9">
    <source>
        <dbReference type="HAMAP-Rule" id="MF_03172"/>
    </source>
</evidence>
<dbReference type="GO" id="GO:0005634">
    <property type="term" value="C:nucleus"/>
    <property type="evidence" value="ECO:0007669"/>
    <property type="project" value="UniProtKB-SubCell"/>
</dbReference>
<dbReference type="PROSITE" id="PS00113">
    <property type="entry name" value="ADENYLATE_KINASE"/>
    <property type="match status" value="1"/>
</dbReference>
<evidence type="ECO:0000256" key="7">
    <source>
        <dbReference type="ARBA" id="ARBA00023242"/>
    </source>
</evidence>
<dbReference type="Pfam" id="PF00406">
    <property type="entry name" value="ADK"/>
    <property type="match status" value="1"/>
</dbReference>
<feature type="binding site" evidence="9">
    <location>
        <position position="165"/>
    </location>
    <ligand>
        <name>ATP</name>
        <dbReference type="ChEBI" id="CHEBI:30616"/>
    </ligand>
</feature>
<dbReference type="InterPro" id="IPR006266">
    <property type="entry name" value="UMP_CMP_kinase"/>
</dbReference>
<keyword evidence="6 9" id="KW-0665">Pyrimidine biosynthesis</keyword>
<dbReference type="GO" id="GO:0009123">
    <property type="term" value="P:nucleoside monophosphate metabolic process"/>
    <property type="evidence" value="ECO:0007669"/>
    <property type="project" value="UniProtKB-ARBA"/>
</dbReference>
<dbReference type="CDD" id="cd01428">
    <property type="entry name" value="ADK"/>
    <property type="match status" value="1"/>
</dbReference>
<comment type="caution">
    <text evidence="10">The sequence shown here is derived from an EMBL/GenBank/DDBJ whole genome shotgun (WGS) entry which is preliminary data.</text>
</comment>
<comment type="domain">
    <text evidence="9">Consists of three domains, a large central CORE domain and two small peripheral domains, NMPbind and LID, which undergo movements during catalysis. The LID domain closes over the site of phosphoryl transfer upon ATP binding. Assembling and dissambling the active center during each catalytic cycle provides an effective means to prevent ATP hydrolysis.</text>
</comment>
<dbReference type="Gene3D" id="3.40.50.300">
    <property type="entry name" value="P-loop containing nucleotide triphosphate hydrolases"/>
    <property type="match status" value="1"/>
</dbReference>
<dbReference type="FunFam" id="3.40.50.300:FF:000315">
    <property type="entry name" value="Adenylate kinase 1"/>
    <property type="match status" value="1"/>
</dbReference>
<dbReference type="HAMAP" id="MF_00235">
    <property type="entry name" value="Adenylate_kinase_Adk"/>
    <property type="match status" value="1"/>
</dbReference>
<evidence type="ECO:0000256" key="1">
    <source>
        <dbReference type="ARBA" id="ARBA00022490"/>
    </source>
</evidence>
<feature type="binding site" evidence="9">
    <location>
        <position position="171"/>
    </location>
    <ligand>
        <name>a ribonucleoside 5'-phosphate</name>
        <dbReference type="ChEBI" id="CHEBI:58043"/>
    </ligand>
</feature>
<keyword evidence="5 9" id="KW-0067">ATP-binding</keyword>
<reference evidence="10 11" key="1">
    <citation type="submission" date="2023-08" db="EMBL/GenBank/DDBJ databases">
        <title>Black Yeasts Isolated from many extreme environments.</title>
        <authorList>
            <person name="Coleine C."/>
            <person name="Stajich J.E."/>
            <person name="Selbmann L."/>
        </authorList>
    </citation>
    <scope>NUCLEOTIDE SEQUENCE [LARGE SCALE GENOMIC DNA]</scope>
    <source>
        <strain evidence="10 11">CCFEE 5910</strain>
    </source>
</reference>
<sequence length="232" mass="25563">MPAIPQIDPTSGAAPEIQPDLPITSANITPAFDPNEVTVVYILGGPGSGKGTQSANLVRDYGFKHLSAGDLLREEQNREGSQYGDLIKSYIKDGLIVPMEVTVKLLENSMRTALDSKDKQSRFLIDGFPRKMDQAVFFEQSVCPSKCTIFLDAPEDVMLERLLERGKTSGRSDDNEESIKKRFKTFIETSMPVVDMFRQEGKVVSVSALGSIGEIYTKLVEELAKRGISPTK</sequence>
<protein>
    <recommendedName>
        <fullName evidence="9">Uridylate kinase</fullName>
        <shortName evidence="9">UK</shortName>
        <ecNumber evidence="9">2.7.4.14</ecNumber>
    </recommendedName>
    <alternativeName>
        <fullName evidence="9">ATP:UMP phosphotransferase</fullName>
    </alternativeName>
    <alternativeName>
        <fullName evidence="9">Deoxycytidylate kinase</fullName>
        <shortName evidence="9">CK</shortName>
        <shortName evidence="9">dCMP kinase</shortName>
    </alternativeName>
    <alternativeName>
        <fullName evidence="9">Uridine monophosphate kinase</fullName>
        <shortName evidence="9">UMP kinase</shortName>
        <shortName evidence="9">UMPK</shortName>
    </alternativeName>
</protein>
<feature type="region of interest" description="LID" evidence="9">
    <location>
        <begin position="164"/>
        <end position="174"/>
    </location>
</feature>
<dbReference type="PANTHER" id="PTHR23359">
    <property type="entry name" value="NUCLEOTIDE KINASE"/>
    <property type="match status" value="1"/>
</dbReference>
<gene>
    <name evidence="10" type="primary">URA6</name>
    <name evidence="10" type="ORF">LTR05_000805</name>
</gene>
<evidence type="ECO:0000256" key="4">
    <source>
        <dbReference type="ARBA" id="ARBA00022777"/>
    </source>
</evidence>
<dbReference type="InterPro" id="IPR027417">
    <property type="entry name" value="P-loop_NTPase"/>
</dbReference>
<dbReference type="NCBIfam" id="TIGR01359">
    <property type="entry name" value="UMP_CMP_kin_fam"/>
    <property type="match status" value="1"/>
</dbReference>
<evidence type="ECO:0000256" key="2">
    <source>
        <dbReference type="ARBA" id="ARBA00022679"/>
    </source>
</evidence>
<feature type="binding site" evidence="9">
    <location>
        <position position="210"/>
    </location>
    <ligand>
        <name>ATP</name>
        <dbReference type="ChEBI" id="CHEBI:30616"/>
    </ligand>
</feature>
<evidence type="ECO:0000256" key="6">
    <source>
        <dbReference type="ARBA" id="ARBA00022975"/>
    </source>
</evidence>
<keyword evidence="3 9" id="KW-0547">Nucleotide-binding</keyword>
<feature type="binding site" evidence="9">
    <location>
        <position position="73"/>
    </location>
    <ligand>
        <name>a ribonucleoside 5'-phosphate</name>
        <dbReference type="ChEBI" id="CHEBI:58043"/>
    </ligand>
</feature>
<dbReference type="AlphaFoldDB" id="A0AAN7Y9X8"/>
<keyword evidence="2 9" id="KW-0808">Transferase</keyword>
<feature type="binding site" evidence="9">
    <location>
        <begin position="47"/>
        <end position="52"/>
    </location>
    <ligand>
        <name>ATP</name>
        <dbReference type="ChEBI" id="CHEBI:30616"/>
    </ligand>
</feature>
<keyword evidence="1 9" id="KW-0963">Cytoplasm</keyword>
<proteinExistence type="inferred from homology"/>
<feature type="region of interest" description="NMPbind" evidence="9">
    <location>
        <begin position="67"/>
        <end position="97"/>
    </location>
</feature>
<keyword evidence="4 9" id="KW-0418">Kinase</keyword>
<keyword evidence="7 9" id="KW-0539">Nucleus</keyword>
<comment type="similarity">
    <text evidence="9">Belongs to the adenylate kinase family. UMP-CMP kinase subfamily.</text>
</comment>
<evidence type="ECO:0000256" key="8">
    <source>
        <dbReference type="ARBA" id="ARBA00048116"/>
    </source>
</evidence>
<dbReference type="GO" id="GO:0016776">
    <property type="term" value="F:phosphotransferase activity, phosphate group as acceptor"/>
    <property type="evidence" value="ECO:0007669"/>
    <property type="project" value="InterPro"/>
</dbReference>
<dbReference type="GO" id="GO:0005524">
    <property type="term" value="F:ATP binding"/>
    <property type="evidence" value="ECO:0007669"/>
    <property type="project" value="UniProtKB-KW"/>
</dbReference>
<comment type="subcellular location">
    <subcellularLocation>
        <location evidence="9">Cytoplasm</location>
    </subcellularLocation>
    <subcellularLocation>
        <location evidence="9">Nucleus</location>
    </subcellularLocation>
    <text evidence="9">Predominantly cytoplasmic.</text>
</comment>
<evidence type="ECO:0000256" key="3">
    <source>
        <dbReference type="ARBA" id="ARBA00022741"/>
    </source>
</evidence>
<dbReference type="InterPro" id="IPR000850">
    <property type="entry name" value="Adenylat/UMP-CMP_kin"/>
</dbReference>
<dbReference type="GO" id="GO:0019205">
    <property type="term" value="F:nucleobase-containing compound kinase activity"/>
    <property type="evidence" value="ECO:0007669"/>
    <property type="project" value="InterPro"/>
</dbReference>
<comment type="subunit">
    <text evidence="9">Monomer.</text>
</comment>
<dbReference type="InterPro" id="IPR033690">
    <property type="entry name" value="Adenylat_kinase_CS"/>
</dbReference>
<comment type="function">
    <text evidence="9">Catalyzes the phosphorylation of pyrimidine nucleoside monophosphates at the expense of ATP. Plays an important role in de novo pyrimidine nucleotide biosynthesis. Has preference for UMP and dUMP as phosphate acceptors, but can also use CMP, dCMP and AMP.</text>
</comment>
<feature type="binding site" evidence="9">
    <location>
        <position position="182"/>
    </location>
    <ligand>
        <name>a ribonucleoside 5'-phosphate</name>
        <dbReference type="ChEBI" id="CHEBI:58043"/>
    </ligand>
</feature>
<feature type="binding site" evidence="9">
    <location>
        <position position="134"/>
    </location>
    <ligand>
        <name>a ribonucleoside 5'-phosphate</name>
        <dbReference type="ChEBI" id="CHEBI:58043"/>
    </ligand>
</feature>
<feature type="binding site" evidence="9">
    <location>
        <begin position="127"/>
        <end position="130"/>
    </location>
    <ligand>
        <name>a ribonucleoside 5'-phosphate</name>
        <dbReference type="ChEBI" id="CHEBI:58043"/>
    </ligand>
</feature>
<feature type="binding site" evidence="9">
    <location>
        <begin position="95"/>
        <end position="97"/>
    </location>
    <ligand>
        <name>a ribonucleoside 5'-phosphate</name>
        <dbReference type="ChEBI" id="CHEBI:58043"/>
    </ligand>
</feature>
<evidence type="ECO:0000313" key="10">
    <source>
        <dbReference type="EMBL" id="KAK5090630.1"/>
    </source>
</evidence>
<evidence type="ECO:0000313" key="11">
    <source>
        <dbReference type="Proteomes" id="UP001309876"/>
    </source>
</evidence>
<dbReference type="SUPFAM" id="SSF52540">
    <property type="entry name" value="P-loop containing nucleoside triphosphate hydrolases"/>
    <property type="match status" value="1"/>
</dbReference>
<name>A0AAN7Y9X8_9EURO</name>
<dbReference type="GO" id="GO:0006221">
    <property type="term" value="P:pyrimidine nucleotide biosynthetic process"/>
    <property type="evidence" value="ECO:0007669"/>
    <property type="project" value="UniProtKB-UniRule"/>
</dbReference>
<accession>A0AAN7Y9X8</accession>
<dbReference type="HAMAP" id="MF_03172">
    <property type="entry name" value="Adenylate_kinase_UMP_CMP_kin"/>
    <property type="match status" value="1"/>
</dbReference>
<dbReference type="EC" id="2.7.4.14" evidence="9"/>
<dbReference type="GO" id="GO:0005737">
    <property type="term" value="C:cytoplasm"/>
    <property type="evidence" value="ECO:0007669"/>
    <property type="project" value="UniProtKB-SubCell"/>
</dbReference>
<dbReference type="GO" id="GO:0006207">
    <property type="term" value="P:'de novo' pyrimidine nucleobase biosynthetic process"/>
    <property type="evidence" value="ECO:0007669"/>
    <property type="project" value="InterPro"/>
</dbReference>
<dbReference type="Proteomes" id="UP001309876">
    <property type="component" value="Unassembled WGS sequence"/>
</dbReference>
<dbReference type="EMBL" id="JAVRRJ010000001">
    <property type="protein sequence ID" value="KAK5090630.1"/>
    <property type="molecule type" value="Genomic_DNA"/>
</dbReference>
<keyword evidence="11" id="KW-1185">Reference proteome</keyword>
<comment type="catalytic activity">
    <reaction evidence="8 9">
        <text>UMP + ATP = UDP + ADP</text>
        <dbReference type="Rhea" id="RHEA:24400"/>
        <dbReference type="ChEBI" id="CHEBI:30616"/>
        <dbReference type="ChEBI" id="CHEBI:57865"/>
        <dbReference type="ChEBI" id="CHEBI:58223"/>
        <dbReference type="ChEBI" id="CHEBI:456216"/>
        <dbReference type="EC" id="2.7.4.14"/>
    </reaction>
</comment>
<organism evidence="10 11">
    <name type="scientific">Lithohypha guttulata</name>
    <dbReference type="NCBI Taxonomy" id="1690604"/>
    <lineage>
        <taxon>Eukaryota</taxon>
        <taxon>Fungi</taxon>
        <taxon>Dikarya</taxon>
        <taxon>Ascomycota</taxon>
        <taxon>Pezizomycotina</taxon>
        <taxon>Eurotiomycetes</taxon>
        <taxon>Chaetothyriomycetidae</taxon>
        <taxon>Chaetothyriales</taxon>
        <taxon>Trichomeriaceae</taxon>
        <taxon>Lithohypha</taxon>
    </lineage>
</organism>
<evidence type="ECO:0000256" key="5">
    <source>
        <dbReference type="ARBA" id="ARBA00022840"/>
    </source>
</evidence>
<comment type="cofactor">
    <cofactor evidence="9">
        <name>Mg(2+)</name>
        <dbReference type="ChEBI" id="CHEBI:18420"/>
    </cofactor>
    <text evidence="9">Binds 1 Mg(2+) ion per monomer.</text>
</comment>
<dbReference type="PRINTS" id="PR00094">
    <property type="entry name" value="ADENYLTKNASE"/>
</dbReference>